<dbReference type="Proteomes" id="UP000463949">
    <property type="component" value="Chromosome"/>
</dbReference>
<evidence type="ECO:0000313" key="7">
    <source>
        <dbReference type="Proteomes" id="UP000463949"/>
    </source>
</evidence>
<evidence type="ECO:0000256" key="3">
    <source>
        <dbReference type="ARBA" id="ARBA00015552"/>
    </source>
</evidence>
<comment type="cofactor">
    <cofactor evidence="4">
        <name>Mg(2+)</name>
        <dbReference type="ChEBI" id="CHEBI:18420"/>
    </cofactor>
</comment>
<accession>A0A857GKZ8</accession>
<dbReference type="KEGG" id="hmd:CTT34_05650"/>
<dbReference type="PANTHER" id="PTHR43222">
    <property type="entry name" value="NUDIX HYDROLASE 23"/>
    <property type="match status" value="1"/>
</dbReference>
<gene>
    <name evidence="4" type="primary">nudJ</name>
    <name evidence="6" type="ORF">CTT34_05650</name>
</gene>
<dbReference type="InterPro" id="IPR033713">
    <property type="entry name" value="NudJ"/>
</dbReference>
<dbReference type="InterPro" id="IPR000086">
    <property type="entry name" value="NUDIX_hydrolase_dom"/>
</dbReference>
<dbReference type="PROSITE" id="PS51462">
    <property type="entry name" value="NUDIX"/>
    <property type="match status" value="1"/>
</dbReference>
<dbReference type="PANTHER" id="PTHR43222:SF11">
    <property type="entry name" value="PHOSPHATASE NUDJ"/>
    <property type="match status" value="1"/>
</dbReference>
<dbReference type="AlphaFoldDB" id="A0A857GKZ8"/>
<organism evidence="6 7">
    <name type="scientific">Vreelandella aquamarina</name>
    <dbReference type="NCBI Taxonomy" id="77097"/>
    <lineage>
        <taxon>Bacteria</taxon>
        <taxon>Pseudomonadati</taxon>
        <taxon>Pseudomonadota</taxon>
        <taxon>Gammaproteobacteria</taxon>
        <taxon>Oceanospirillales</taxon>
        <taxon>Halomonadaceae</taxon>
        <taxon>Vreelandella</taxon>
    </lineage>
</organism>
<evidence type="ECO:0000313" key="6">
    <source>
        <dbReference type="EMBL" id="QHD49216.1"/>
    </source>
</evidence>
<dbReference type="InterPro" id="IPR015797">
    <property type="entry name" value="NUDIX_hydrolase-like_dom_sf"/>
</dbReference>
<dbReference type="GO" id="GO:0004787">
    <property type="term" value="F:thiamine diphosphate phosphatase activity"/>
    <property type="evidence" value="ECO:0007669"/>
    <property type="project" value="InterPro"/>
</dbReference>
<evidence type="ECO:0000259" key="5">
    <source>
        <dbReference type="PROSITE" id="PS51462"/>
    </source>
</evidence>
<dbReference type="EC" id="3.6.1.-" evidence="4"/>
<keyword evidence="4 6" id="KW-0378">Hydrolase</keyword>
<protein>
    <recommendedName>
        <fullName evidence="3 4">Phosphatase NudJ</fullName>
        <ecNumber evidence="4">3.6.1.-</ecNumber>
    </recommendedName>
</protein>
<dbReference type="EMBL" id="CP024621">
    <property type="protein sequence ID" value="QHD49216.1"/>
    <property type="molecule type" value="Genomic_DNA"/>
</dbReference>
<feature type="domain" description="Nudix hydrolase" evidence="5">
    <location>
        <begin position="13"/>
        <end position="138"/>
    </location>
</feature>
<sequence length="156" mass="17268">MSRVAQTDVARPIIHSTVACVIEQQGRFLMVEEDKGGPHTLFNQPAGHVERGEGPVAAVHREVMEETAWQITLTGYLGLYVFHTPTGTTFHSHGFVALPNQRLSSAIDPAIVATHWLTREEIAMLDGAQRLRSPLVLQRIDDALNGHRYPLGVIKE</sequence>
<dbReference type="RefSeq" id="WP_159341572.1">
    <property type="nucleotide sequence ID" value="NZ_CP024621.1"/>
</dbReference>
<keyword evidence="4" id="KW-0460">Magnesium</keyword>
<dbReference type="CDD" id="cd03675">
    <property type="entry name" value="NUDIX_Hydrolase"/>
    <property type="match status" value="1"/>
</dbReference>
<reference evidence="6 7" key="1">
    <citation type="submission" date="2017-10" db="EMBL/GenBank/DDBJ databases">
        <title>Coral associated bacteria.</title>
        <authorList>
            <person name="Wang X."/>
        </authorList>
    </citation>
    <scope>NUCLEOTIDE SEQUENCE [LARGE SCALE GENOMIC DNA]</scope>
    <source>
        <strain evidence="6 7">SCSIO 43005</strain>
    </source>
</reference>
<dbReference type="SUPFAM" id="SSF55811">
    <property type="entry name" value="Nudix"/>
    <property type="match status" value="1"/>
</dbReference>
<dbReference type="OrthoDB" id="8594221at2"/>
<name>A0A857GKZ8_9GAMM</name>
<evidence type="ECO:0000256" key="2">
    <source>
        <dbReference type="ARBA" id="ARBA00011245"/>
    </source>
</evidence>
<evidence type="ECO:0000256" key="4">
    <source>
        <dbReference type="RuleBase" id="RU364043"/>
    </source>
</evidence>
<dbReference type="Pfam" id="PF00293">
    <property type="entry name" value="NUDIX"/>
    <property type="match status" value="1"/>
</dbReference>
<dbReference type="GO" id="GO:0017110">
    <property type="term" value="F:nucleoside diphosphate phosphatase activity"/>
    <property type="evidence" value="ECO:0007669"/>
    <property type="project" value="InterPro"/>
</dbReference>
<comment type="similarity">
    <text evidence="1 4">Belongs to the Nudix hydrolase family. NudJ subfamily.</text>
</comment>
<proteinExistence type="inferred from homology"/>
<dbReference type="Gene3D" id="3.90.79.10">
    <property type="entry name" value="Nucleoside Triphosphate Pyrophosphohydrolase"/>
    <property type="match status" value="1"/>
</dbReference>
<comment type="subunit">
    <text evidence="2 4">Monomer.</text>
</comment>
<evidence type="ECO:0000256" key="1">
    <source>
        <dbReference type="ARBA" id="ARBA00007608"/>
    </source>
</evidence>
<dbReference type="GO" id="GO:0017111">
    <property type="term" value="F:ribonucleoside triphosphate phosphatase activity"/>
    <property type="evidence" value="ECO:0007669"/>
    <property type="project" value="InterPro"/>
</dbReference>